<evidence type="ECO:0000259" key="15">
    <source>
        <dbReference type="Pfam" id="PF06832"/>
    </source>
</evidence>
<evidence type="ECO:0000256" key="7">
    <source>
        <dbReference type="ARBA" id="ARBA00022679"/>
    </source>
</evidence>
<evidence type="ECO:0000256" key="3">
    <source>
        <dbReference type="ARBA" id="ARBA00007739"/>
    </source>
</evidence>
<sequence length="729" mass="77951">MRSTWPAMPRRLTNRLLAALALLMAGSASLLAAAWLWDVTTPPAMPDPDAARAAYRTSDAVLLDRHGAPIQSLRIDLHGRRLEWTPLTDVSPALRAAVIQAEDRRFEQHAGVDPLAVLGALRDRVSGRARRGASTITMQLAAQLDPQLGGGRQRRSMLQKLRQMRAAQAIETRWSKDQILEAYLNRAGFRGELQGIAAASAALFGKQPAGLDADDAWTLAALLPAPGAAPPAVAVRACRLARISGAACAAQQARTLAALAAQRSVGGTGAADDTSLAPHLARQLLRRAGERVVSTLDAGVQRLAQQALRTQLAGLGREQVRDGAAVVVDNASGDMLAYVGSAGPASRAPQVDGARALRQAGSTLKPFLYALAIEQRWLTAASLLDDAPVALEAGPGLYRPQNYEHDYKGLVSVRTALAGSLNIPAVRTLLLTGVDRFRERLHDVGYVAGLTQPGDWYGYSLALGSADVSLLEQVNAYRTLARGGRWSPLRLRPSDPSPDPRPVIASEAAWIVRDILADRSARAITFDLEGPLSTPYRASVKTGTSKDLRDNWCIGGTQRYTVGVWVGNFEGDPMRTVSGITGAAPAWREILDALPRDDADTDAAPAGLVQQALRYEAGIEPPRQEWFIAGTQTSQVAIARPTAQRARLVSPATGSLIALDPDIPLSRQHVPLQAQPASASLRLRLDGRDIGSAAKVVLWTPLPGPHQLELLDAEGRSLDRVDFSVRRPG</sequence>
<evidence type="ECO:0000256" key="10">
    <source>
        <dbReference type="ARBA" id="ARBA00044770"/>
    </source>
</evidence>
<proteinExistence type="inferred from homology"/>
<dbReference type="InterPro" id="IPR036950">
    <property type="entry name" value="PBP_transglycosylase"/>
</dbReference>
<dbReference type="InterPro" id="IPR050396">
    <property type="entry name" value="Glycosyltr_51/Transpeptidase"/>
</dbReference>
<feature type="domain" description="Penicillin-binding protein transpeptidase" evidence="13">
    <location>
        <begin position="323"/>
        <end position="551"/>
    </location>
</feature>
<feature type="domain" description="Penicillin-binding C-terminal" evidence="15">
    <location>
        <begin position="640"/>
        <end position="723"/>
    </location>
</feature>
<evidence type="ECO:0000256" key="9">
    <source>
        <dbReference type="ARBA" id="ARBA00023268"/>
    </source>
</evidence>
<evidence type="ECO:0000256" key="12">
    <source>
        <dbReference type="SAM" id="SignalP"/>
    </source>
</evidence>
<dbReference type="UniPathway" id="UPA00219"/>
<dbReference type="PANTHER" id="PTHR32282:SF15">
    <property type="entry name" value="PENICILLIN-BINDING PROTEIN 1C"/>
    <property type="match status" value="1"/>
</dbReference>
<dbReference type="SUPFAM" id="SSF53955">
    <property type="entry name" value="Lysozyme-like"/>
    <property type="match status" value="1"/>
</dbReference>
<keyword evidence="4" id="KW-0121">Carboxypeptidase</keyword>
<dbReference type="InterPro" id="IPR009647">
    <property type="entry name" value="PBP_C"/>
</dbReference>
<dbReference type="AlphaFoldDB" id="A0A1M5RAN7"/>
<dbReference type="Proteomes" id="UP000199758">
    <property type="component" value="Unassembled WGS sequence"/>
</dbReference>
<comment type="catalytic activity">
    <reaction evidence="11">
        <text>[GlcNAc-(1-&gt;4)-Mur2Ac(oyl-L-Ala-gamma-D-Glu-L-Lys-D-Ala-D-Ala)](n)-di-trans,octa-cis-undecaprenyl diphosphate + beta-D-GlcNAc-(1-&gt;4)-Mur2Ac(oyl-L-Ala-gamma-D-Glu-L-Lys-D-Ala-D-Ala)-di-trans,octa-cis-undecaprenyl diphosphate = [GlcNAc-(1-&gt;4)-Mur2Ac(oyl-L-Ala-gamma-D-Glu-L-Lys-D-Ala-D-Ala)](n+1)-di-trans,octa-cis-undecaprenyl diphosphate + di-trans,octa-cis-undecaprenyl diphosphate + H(+)</text>
        <dbReference type="Rhea" id="RHEA:23708"/>
        <dbReference type="Rhea" id="RHEA-COMP:9602"/>
        <dbReference type="Rhea" id="RHEA-COMP:9603"/>
        <dbReference type="ChEBI" id="CHEBI:15378"/>
        <dbReference type="ChEBI" id="CHEBI:58405"/>
        <dbReference type="ChEBI" id="CHEBI:60033"/>
        <dbReference type="ChEBI" id="CHEBI:78435"/>
        <dbReference type="EC" id="2.4.99.28"/>
    </reaction>
</comment>
<organism evidence="16 17">
    <name type="scientific">Hydrocarboniphaga daqingensis</name>
    <dbReference type="NCBI Taxonomy" id="490188"/>
    <lineage>
        <taxon>Bacteria</taxon>
        <taxon>Pseudomonadati</taxon>
        <taxon>Pseudomonadota</taxon>
        <taxon>Gammaproteobacteria</taxon>
        <taxon>Nevskiales</taxon>
        <taxon>Nevskiaceae</taxon>
        <taxon>Hydrocarboniphaga</taxon>
    </lineage>
</organism>
<accession>A0A1M5RAN7</accession>
<keyword evidence="17" id="KW-1185">Reference proteome</keyword>
<evidence type="ECO:0000256" key="1">
    <source>
        <dbReference type="ARBA" id="ARBA00004752"/>
    </source>
</evidence>
<dbReference type="InterPro" id="IPR012338">
    <property type="entry name" value="Beta-lactam/transpept-like"/>
</dbReference>
<dbReference type="InterPro" id="IPR001460">
    <property type="entry name" value="PCN-bd_Tpept"/>
</dbReference>
<dbReference type="Gene3D" id="1.10.3810.10">
    <property type="entry name" value="Biosynthetic peptidoglycan transglycosylase-like"/>
    <property type="match status" value="1"/>
</dbReference>
<dbReference type="GO" id="GO:0008955">
    <property type="term" value="F:peptidoglycan glycosyltransferase activity"/>
    <property type="evidence" value="ECO:0007669"/>
    <property type="project" value="UniProtKB-EC"/>
</dbReference>
<dbReference type="InterPro" id="IPR011815">
    <property type="entry name" value="PBP_1c"/>
</dbReference>
<keyword evidence="7" id="KW-0808">Transferase</keyword>
<evidence type="ECO:0000259" key="13">
    <source>
        <dbReference type="Pfam" id="PF00905"/>
    </source>
</evidence>
<evidence type="ECO:0000256" key="8">
    <source>
        <dbReference type="ARBA" id="ARBA00022801"/>
    </source>
</evidence>
<dbReference type="InterPro" id="IPR023346">
    <property type="entry name" value="Lysozyme-like_dom_sf"/>
</dbReference>
<dbReference type="GO" id="GO:0030288">
    <property type="term" value="C:outer membrane-bounded periplasmic space"/>
    <property type="evidence" value="ECO:0007669"/>
    <property type="project" value="TreeGrafter"/>
</dbReference>
<dbReference type="SUPFAM" id="SSF56601">
    <property type="entry name" value="beta-lactamase/transpeptidase-like"/>
    <property type="match status" value="1"/>
</dbReference>
<feature type="signal peptide" evidence="12">
    <location>
        <begin position="1"/>
        <end position="32"/>
    </location>
</feature>
<feature type="chain" id="PRO_5012793502" description="peptidoglycan glycosyltransferase" evidence="12">
    <location>
        <begin position="33"/>
        <end position="729"/>
    </location>
</feature>
<dbReference type="InterPro" id="IPR001264">
    <property type="entry name" value="Glyco_trans_51"/>
</dbReference>
<feature type="domain" description="Glycosyl transferase family 51" evidence="14">
    <location>
        <begin position="78"/>
        <end position="234"/>
    </location>
</feature>
<dbReference type="PANTHER" id="PTHR32282">
    <property type="entry name" value="BINDING PROTEIN TRANSPEPTIDASE, PUTATIVE-RELATED"/>
    <property type="match status" value="1"/>
</dbReference>
<protein>
    <recommendedName>
        <fullName evidence="10">peptidoglycan glycosyltransferase</fullName>
        <ecNumber evidence="10">2.4.99.28</ecNumber>
    </recommendedName>
</protein>
<dbReference type="Pfam" id="PF00912">
    <property type="entry name" value="Transgly"/>
    <property type="match status" value="1"/>
</dbReference>
<evidence type="ECO:0000256" key="2">
    <source>
        <dbReference type="ARBA" id="ARBA00007090"/>
    </source>
</evidence>
<evidence type="ECO:0000313" key="16">
    <source>
        <dbReference type="EMBL" id="SHH23228.1"/>
    </source>
</evidence>
<dbReference type="Pfam" id="PF06832">
    <property type="entry name" value="BiPBP_C"/>
    <property type="match status" value="1"/>
</dbReference>
<dbReference type="Pfam" id="PF00905">
    <property type="entry name" value="Transpeptidase"/>
    <property type="match status" value="1"/>
</dbReference>
<comment type="pathway">
    <text evidence="1">Cell wall biogenesis; peptidoglycan biosynthesis.</text>
</comment>
<keyword evidence="5" id="KW-0645">Protease</keyword>
<dbReference type="STRING" id="490188.SAMN04488068_2989"/>
<dbReference type="RefSeq" id="WP_245793297.1">
    <property type="nucleotide sequence ID" value="NZ_FQWZ01000007.1"/>
</dbReference>
<dbReference type="EMBL" id="FQWZ01000007">
    <property type="protein sequence ID" value="SHH23228.1"/>
    <property type="molecule type" value="Genomic_DNA"/>
</dbReference>
<comment type="similarity">
    <text evidence="2">In the C-terminal section; belongs to the transpeptidase family.</text>
</comment>
<dbReference type="NCBIfam" id="TIGR02073">
    <property type="entry name" value="PBP_1c"/>
    <property type="match status" value="1"/>
</dbReference>
<evidence type="ECO:0000313" key="17">
    <source>
        <dbReference type="Proteomes" id="UP000199758"/>
    </source>
</evidence>
<comment type="similarity">
    <text evidence="3">In the N-terminal section; belongs to the glycosyltransferase 51 family.</text>
</comment>
<reference evidence="16 17" key="1">
    <citation type="submission" date="2016-11" db="EMBL/GenBank/DDBJ databases">
        <authorList>
            <person name="Jaros S."/>
            <person name="Januszkiewicz K."/>
            <person name="Wedrychowicz H."/>
        </authorList>
    </citation>
    <scope>NUCLEOTIDE SEQUENCE [LARGE SCALE GENOMIC DNA]</scope>
    <source>
        <strain evidence="16 17">CGMCC 1.7049</strain>
    </source>
</reference>
<dbReference type="GO" id="GO:0008658">
    <property type="term" value="F:penicillin binding"/>
    <property type="evidence" value="ECO:0007669"/>
    <property type="project" value="InterPro"/>
</dbReference>
<keyword evidence="12" id="KW-0732">Signal</keyword>
<dbReference type="GO" id="GO:0004180">
    <property type="term" value="F:carboxypeptidase activity"/>
    <property type="evidence" value="ECO:0007669"/>
    <property type="project" value="UniProtKB-KW"/>
</dbReference>
<evidence type="ECO:0000259" key="14">
    <source>
        <dbReference type="Pfam" id="PF00912"/>
    </source>
</evidence>
<gene>
    <name evidence="16" type="ORF">SAMN04488068_2989</name>
</gene>
<dbReference type="GO" id="GO:0009252">
    <property type="term" value="P:peptidoglycan biosynthetic process"/>
    <property type="evidence" value="ECO:0007669"/>
    <property type="project" value="UniProtKB-UniPathway"/>
</dbReference>
<keyword evidence="6" id="KW-0328">Glycosyltransferase</keyword>
<keyword evidence="9" id="KW-0511">Multifunctional enzyme</keyword>
<keyword evidence="8" id="KW-0378">Hydrolase</keyword>
<name>A0A1M5RAN7_9GAMM</name>
<evidence type="ECO:0000256" key="6">
    <source>
        <dbReference type="ARBA" id="ARBA00022676"/>
    </source>
</evidence>
<evidence type="ECO:0000256" key="4">
    <source>
        <dbReference type="ARBA" id="ARBA00022645"/>
    </source>
</evidence>
<dbReference type="GO" id="GO:0006508">
    <property type="term" value="P:proteolysis"/>
    <property type="evidence" value="ECO:0007669"/>
    <property type="project" value="UniProtKB-KW"/>
</dbReference>
<dbReference type="Gene3D" id="3.40.710.10">
    <property type="entry name" value="DD-peptidase/beta-lactamase superfamily"/>
    <property type="match status" value="1"/>
</dbReference>
<dbReference type="EC" id="2.4.99.28" evidence="10"/>
<evidence type="ECO:0000256" key="11">
    <source>
        <dbReference type="ARBA" id="ARBA00049902"/>
    </source>
</evidence>
<evidence type="ECO:0000256" key="5">
    <source>
        <dbReference type="ARBA" id="ARBA00022670"/>
    </source>
</evidence>